<reference evidence="2" key="3">
    <citation type="submission" date="2006-07" db="EMBL/GenBank/DDBJ databases">
        <authorList>
            <person name="Buell R."/>
        </authorList>
    </citation>
    <scope>NUCLEOTIDE SEQUENCE</scope>
</reference>
<protein>
    <submittedName>
        <fullName evidence="2">Retrotransposon protein, putative, Ty3-gypsy subclass</fullName>
    </submittedName>
</protein>
<feature type="region of interest" description="Disordered" evidence="1">
    <location>
        <begin position="180"/>
        <end position="218"/>
    </location>
</feature>
<gene>
    <name evidence="2" type="ordered locus">LOC_Os10g24740</name>
</gene>
<evidence type="ECO:0000313" key="2">
    <source>
        <dbReference type="EMBL" id="ABB47458.1"/>
    </source>
</evidence>
<feature type="compositionally biased region" description="Basic and acidic residues" evidence="1">
    <location>
        <begin position="195"/>
        <end position="218"/>
    </location>
</feature>
<evidence type="ECO:0000256" key="1">
    <source>
        <dbReference type="SAM" id="MobiDB-lite"/>
    </source>
</evidence>
<proteinExistence type="predicted"/>
<dbReference type="AlphaFoldDB" id="Q338S4"/>
<reference evidence="2" key="1">
    <citation type="journal article" date="2003" name="Science">
        <title>In-depth view of structure, activity, and evolution of rice chromosome 10.</title>
        <authorList>
            <consortium name="Rice Chromosome 10 Sequencing Consortium"/>
        </authorList>
    </citation>
    <scope>NUCLEOTIDE SEQUENCE [LARGE SCALE GENOMIC DNA]</scope>
</reference>
<dbReference type="EMBL" id="DP000086">
    <property type="protein sequence ID" value="ABB47458.1"/>
    <property type="molecule type" value="Genomic_DNA"/>
</dbReference>
<organism evidence="2">
    <name type="scientific">Oryza sativa subsp. japonica</name>
    <name type="common">Rice</name>
    <dbReference type="NCBI Taxonomy" id="39947"/>
    <lineage>
        <taxon>Eukaryota</taxon>
        <taxon>Viridiplantae</taxon>
        <taxon>Streptophyta</taxon>
        <taxon>Embryophyta</taxon>
        <taxon>Tracheophyta</taxon>
        <taxon>Spermatophyta</taxon>
        <taxon>Magnoliopsida</taxon>
        <taxon>Liliopsida</taxon>
        <taxon>Poales</taxon>
        <taxon>Poaceae</taxon>
        <taxon>BOP clade</taxon>
        <taxon>Oryzoideae</taxon>
        <taxon>Oryzeae</taxon>
        <taxon>Oryzinae</taxon>
        <taxon>Oryza</taxon>
        <taxon>Oryza sativa</taxon>
    </lineage>
</organism>
<accession>Q338S4</accession>
<reference evidence="2" key="2">
    <citation type="submission" date="2003-05" db="EMBL/GenBank/DDBJ databases">
        <authorList>
            <person name="Buell C.R."/>
            <person name="Wing R.A."/>
            <person name="McCombie W.R."/>
            <person name="Messing J."/>
            <person name="Yuan Q."/>
            <person name="Ouyang S."/>
        </authorList>
    </citation>
    <scope>NUCLEOTIDE SEQUENCE</scope>
</reference>
<name>Q338S4_ORYSJ</name>
<sequence length="218" mass="24866">MGFISGIDDFVFPPRQAFRFGSLDFITNDFGKICLLDSGPNLSRKDQVSAPFGLPNSAEIYPKIISSESTSNHSDEIPSTPTRPDQDDRAYPLILMKLPDDLAVVFTTRMSSPRRSRRDLVSALIQSSFREVGIILQPLGTVSTEELDGYLSSPGVDSRPTEILKYDDFGYRYDYSNLNDFDEGYEDNYTPSEQRQAREAEEQRTRLEAERRRLEEER</sequence>